<reference evidence="1 2" key="1">
    <citation type="submission" date="2018-10" db="EMBL/GenBank/DDBJ databases">
        <title>Transmission dynamics of multidrug resistant bacteria on intensive care unit surfaces.</title>
        <authorList>
            <person name="D'Souza A.W."/>
            <person name="Potter R.F."/>
            <person name="Wallace M."/>
            <person name="Shupe A."/>
            <person name="Patel S."/>
            <person name="Sun S."/>
            <person name="Gul D."/>
            <person name="Kwon J.H."/>
            <person name="Andleeb S."/>
            <person name="Burnham C.-A.D."/>
            <person name="Dantas G."/>
        </authorList>
    </citation>
    <scope>NUCLEOTIDE SEQUENCE [LARGE SCALE GENOMIC DNA]</scope>
    <source>
        <strain evidence="1 2">PO_271</strain>
    </source>
</reference>
<dbReference type="SUPFAM" id="SSF56112">
    <property type="entry name" value="Protein kinase-like (PK-like)"/>
    <property type="match status" value="1"/>
</dbReference>
<organism evidence="1 2">
    <name type="scientific">Ectopseudomonas oleovorans</name>
    <name type="common">Pseudomonas oleovorans</name>
    <dbReference type="NCBI Taxonomy" id="301"/>
    <lineage>
        <taxon>Bacteria</taxon>
        <taxon>Pseudomonadati</taxon>
        <taxon>Pseudomonadota</taxon>
        <taxon>Gammaproteobacteria</taxon>
        <taxon>Pseudomonadales</taxon>
        <taxon>Pseudomonadaceae</taxon>
        <taxon>Ectopseudomonas</taxon>
    </lineage>
</organism>
<proteinExistence type="predicted"/>
<dbReference type="RefSeq" id="WP_125874951.1">
    <property type="nucleotide sequence ID" value="NZ_RHRS01000064.1"/>
</dbReference>
<dbReference type="InterPro" id="IPR011009">
    <property type="entry name" value="Kinase-like_dom_sf"/>
</dbReference>
<accession>A0A3R8X8S4</accession>
<name>A0A3R8X8S4_ECTOL</name>
<evidence type="ECO:0000313" key="1">
    <source>
        <dbReference type="EMBL" id="RRW31376.1"/>
    </source>
</evidence>
<dbReference type="AlphaFoldDB" id="A0A3R8X8S4"/>
<dbReference type="Pfam" id="PF06293">
    <property type="entry name" value="Kdo"/>
    <property type="match status" value="1"/>
</dbReference>
<protein>
    <submittedName>
        <fullName evidence="1">Toluene tolerance protein</fullName>
    </submittedName>
</protein>
<dbReference type="Proteomes" id="UP000272833">
    <property type="component" value="Unassembled WGS sequence"/>
</dbReference>
<gene>
    <name evidence="1" type="ORF">EGJ44_18855</name>
</gene>
<sequence>MRIVPANELQQWLEQGAVLEQDGRGPKVLRQPDGRLLKIFRPRRRLWFARLRPAAQRFASNAERLADRNITTPQISECLWLDPSQAVSACLYSPLPGISLDQLYRRARQEFDALLPELADFIHTLHQRGIYFRSLHLGNILRLPDGGFGLIDFLDMRFKRGPLSARLARRNLEHLRGYLHRSQIADFPWKRLLQAYERQPAAKPVRLQQP</sequence>
<comment type="caution">
    <text evidence="1">The sequence shown here is derived from an EMBL/GenBank/DDBJ whole genome shotgun (WGS) entry which is preliminary data.</text>
</comment>
<evidence type="ECO:0000313" key="2">
    <source>
        <dbReference type="Proteomes" id="UP000272833"/>
    </source>
</evidence>
<dbReference type="EMBL" id="RHRS01000064">
    <property type="protein sequence ID" value="RRW31376.1"/>
    <property type="molecule type" value="Genomic_DNA"/>
</dbReference>